<dbReference type="InterPro" id="IPR039189">
    <property type="entry name" value="Fcp1"/>
</dbReference>
<keyword evidence="9" id="KW-1185">Reference proteome</keyword>
<dbReference type="InterPro" id="IPR023214">
    <property type="entry name" value="HAD_sf"/>
</dbReference>
<dbReference type="NCBIfam" id="TIGR02250">
    <property type="entry name" value="FCP1_euk"/>
    <property type="match status" value="1"/>
</dbReference>
<dbReference type="Proteomes" id="UP001443914">
    <property type="component" value="Unassembled WGS sequence"/>
</dbReference>
<accession>A0AAW1GNP1</accession>
<comment type="catalytic activity">
    <reaction evidence="4 6">
        <text>O-phospho-L-seryl-[protein] + H2O = L-seryl-[protein] + phosphate</text>
        <dbReference type="Rhea" id="RHEA:20629"/>
        <dbReference type="Rhea" id="RHEA-COMP:9863"/>
        <dbReference type="Rhea" id="RHEA-COMP:11604"/>
        <dbReference type="ChEBI" id="CHEBI:15377"/>
        <dbReference type="ChEBI" id="CHEBI:29999"/>
        <dbReference type="ChEBI" id="CHEBI:43474"/>
        <dbReference type="ChEBI" id="CHEBI:83421"/>
        <dbReference type="EC" id="3.1.3.16"/>
    </reaction>
</comment>
<organism evidence="8 9">
    <name type="scientific">Saponaria officinalis</name>
    <name type="common">Common soapwort</name>
    <name type="synonym">Lychnis saponaria</name>
    <dbReference type="NCBI Taxonomy" id="3572"/>
    <lineage>
        <taxon>Eukaryota</taxon>
        <taxon>Viridiplantae</taxon>
        <taxon>Streptophyta</taxon>
        <taxon>Embryophyta</taxon>
        <taxon>Tracheophyta</taxon>
        <taxon>Spermatophyta</taxon>
        <taxon>Magnoliopsida</taxon>
        <taxon>eudicotyledons</taxon>
        <taxon>Gunneridae</taxon>
        <taxon>Pentapetalae</taxon>
        <taxon>Caryophyllales</taxon>
        <taxon>Caryophyllaceae</taxon>
        <taxon>Caryophylleae</taxon>
        <taxon>Saponaria</taxon>
    </lineage>
</organism>
<comment type="function">
    <text evidence="6">This promotes the activity of RNA polymerase II.</text>
</comment>
<dbReference type="EC" id="3.1.3.16" evidence="6"/>
<dbReference type="InterPro" id="IPR004274">
    <property type="entry name" value="FCP1_dom"/>
</dbReference>
<dbReference type="CDD" id="cd07521">
    <property type="entry name" value="HAD_FCP1-like"/>
    <property type="match status" value="1"/>
</dbReference>
<sequence length="214" mass="24786">MASPCKHPQFIGNTCVGCKLSKTECRNPPTTPLNYIRPHMSLSIDEINRLRDENLRSLLTRKKLHLILNLDKTLIHVTRIDKLTSEDKQYIEQNQHEINGDGHEYKMIGGVHILRLRPGVRDFIEKLSSIFDISIYTLASKFYSAQITKILDPKGCIFKNVISRGDCTNRSQKGLDVVLSHDQVILIFDDKKRVWGNYTKNLIQIAPYNFFRFR</sequence>
<reference evidence="8" key="1">
    <citation type="submission" date="2024-03" db="EMBL/GenBank/DDBJ databases">
        <title>WGS assembly of Saponaria officinalis var. Norfolk2.</title>
        <authorList>
            <person name="Jenkins J."/>
            <person name="Shu S."/>
            <person name="Grimwood J."/>
            <person name="Barry K."/>
            <person name="Goodstein D."/>
            <person name="Schmutz J."/>
            <person name="Leebens-Mack J."/>
            <person name="Osbourn A."/>
        </authorList>
    </citation>
    <scope>NUCLEOTIDE SEQUENCE [LARGE SCALE GENOMIC DNA]</scope>
    <source>
        <strain evidence="8">JIC</strain>
    </source>
</reference>
<dbReference type="PANTHER" id="PTHR23081">
    <property type="entry name" value="RNA POLYMERASE II CTD PHOSPHATASE"/>
    <property type="match status" value="1"/>
</dbReference>
<name>A0AAW1GNP1_SAPOF</name>
<evidence type="ECO:0000313" key="9">
    <source>
        <dbReference type="Proteomes" id="UP001443914"/>
    </source>
</evidence>
<dbReference type="Gene3D" id="3.40.50.1000">
    <property type="entry name" value="HAD superfamily/HAD-like"/>
    <property type="match status" value="1"/>
</dbReference>
<keyword evidence="2 6" id="KW-0378">Hydrolase</keyword>
<evidence type="ECO:0000259" key="7">
    <source>
        <dbReference type="PROSITE" id="PS50969"/>
    </source>
</evidence>
<evidence type="ECO:0000313" key="8">
    <source>
        <dbReference type="EMBL" id="KAK9666435.1"/>
    </source>
</evidence>
<comment type="subcellular location">
    <subcellularLocation>
        <location evidence="1 6">Nucleus</location>
    </subcellularLocation>
</comment>
<gene>
    <name evidence="8" type="ORF">RND81_14G184800</name>
</gene>
<dbReference type="PANTHER" id="PTHR23081:SF36">
    <property type="entry name" value="RNA POLYMERASE II SUBUNIT A C-TERMINAL DOMAIN PHOSPHATASE"/>
    <property type="match status" value="1"/>
</dbReference>
<comment type="caution">
    <text evidence="8">The sequence shown here is derived from an EMBL/GenBank/DDBJ whole genome shotgun (WGS) entry which is preliminary data.</text>
</comment>
<feature type="domain" description="FCP1 homology" evidence="7">
    <location>
        <begin position="59"/>
        <end position="214"/>
    </location>
</feature>
<protein>
    <recommendedName>
        <fullName evidence="6">RNA polymerase II C-terminal domain phosphatase-like</fullName>
        <ecNumber evidence="6">3.1.3.16</ecNumber>
    </recommendedName>
</protein>
<keyword evidence="3 6" id="KW-0539">Nucleus</keyword>
<comment type="catalytic activity">
    <reaction evidence="5 6">
        <text>O-phospho-L-threonyl-[protein] + H2O = L-threonyl-[protein] + phosphate</text>
        <dbReference type="Rhea" id="RHEA:47004"/>
        <dbReference type="Rhea" id="RHEA-COMP:11060"/>
        <dbReference type="Rhea" id="RHEA-COMP:11605"/>
        <dbReference type="ChEBI" id="CHEBI:15377"/>
        <dbReference type="ChEBI" id="CHEBI:30013"/>
        <dbReference type="ChEBI" id="CHEBI:43474"/>
        <dbReference type="ChEBI" id="CHEBI:61977"/>
        <dbReference type="EC" id="3.1.3.16"/>
    </reaction>
</comment>
<evidence type="ECO:0000256" key="6">
    <source>
        <dbReference type="RuleBase" id="RU366066"/>
    </source>
</evidence>
<dbReference type="InterPro" id="IPR036412">
    <property type="entry name" value="HAD-like_sf"/>
</dbReference>
<dbReference type="SUPFAM" id="SSF56784">
    <property type="entry name" value="HAD-like"/>
    <property type="match status" value="1"/>
</dbReference>
<evidence type="ECO:0000256" key="4">
    <source>
        <dbReference type="ARBA" id="ARBA00047761"/>
    </source>
</evidence>
<dbReference type="PROSITE" id="PS50969">
    <property type="entry name" value="FCP1"/>
    <property type="match status" value="1"/>
</dbReference>
<evidence type="ECO:0000256" key="3">
    <source>
        <dbReference type="ARBA" id="ARBA00023242"/>
    </source>
</evidence>
<evidence type="ECO:0000256" key="1">
    <source>
        <dbReference type="ARBA" id="ARBA00004123"/>
    </source>
</evidence>
<evidence type="ECO:0000256" key="5">
    <source>
        <dbReference type="ARBA" id="ARBA00048336"/>
    </source>
</evidence>
<proteinExistence type="predicted"/>
<dbReference type="AlphaFoldDB" id="A0AAW1GNP1"/>
<dbReference type="EMBL" id="JBDFQZ010000014">
    <property type="protein sequence ID" value="KAK9666435.1"/>
    <property type="molecule type" value="Genomic_DNA"/>
</dbReference>
<dbReference type="SMART" id="SM00577">
    <property type="entry name" value="CPDc"/>
    <property type="match status" value="1"/>
</dbReference>
<dbReference type="GO" id="GO:0008420">
    <property type="term" value="F:RNA polymerase II CTD heptapeptide repeat phosphatase activity"/>
    <property type="evidence" value="ECO:0007669"/>
    <property type="project" value="UniProtKB-UniRule"/>
</dbReference>
<dbReference type="GO" id="GO:0005634">
    <property type="term" value="C:nucleus"/>
    <property type="evidence" value="ECO:0007669"/>
    <property type="project" value="UniProtKB-SubCell"/>
</dbReference>
<dbReference type="InterPro" id="IPR011947">
    <property type="entry name" value="FCP1_euk"/>
</dbReference>
<dbReference type="Pfam" id="PF03031">
    <property type="entry name" value="NIF"/>
    <property type="match status" value="1"/>
</dbReference>
<evidence type="ECO:0000256" key="2">
    <source>
        <dbReference type="ARBA" id="ARBA00022801"/>
    </source>
</evidence>